<dbReference type="Proteomes" id="UP001500305">
    <property type="component" value="Unassembled WGS sequence"/>
</dbReference>
<dbReference type="InterPro" id="IPR002513">
    <property type="entry name" value="Tn3_Tnp_DDE_dom"/>
</dbReference>
<evidence type="ECO:0000313" key="2">
    <source>
        <dbReference type="EMBL" id="GAA2279312.1"/>
    </source>
</evidence>
<evidence type="ECO:0000313" key="3">
    <source>
        <dbReference type="Proteomes" id="UP001500305"/>
    </source>
</evidence>
<sequence>MDGLRFVVPVRTVSAAPSPKCFGFKRGITWLNAVNDQVAGIGQMVVPGTPRDSLHILDALLNLDGGVKPEMVATDNASYSDMVFGLFKILGYNFSPGSAIWTTSGSGGPRCPTSRPTATAWWRTWAATA</sequence>
<dbReference type="Pfam" id="PF01526">
    <property type="entry name" value="DDE_Tnp_Tn3"/>
    <property type="match status" value="1"/>
</dbReference>
<evidence type="ECO:0000259" key="1">
    <source>
        <dbReference type="Pfam" id="PF01526"/>
    </source>
</evidence>
<dbReference type="EMBL" id="BAAATR010000067">
    <property type="protein sequence ID" value="GAA2279312.1"/>
    <property type="molecule type" value="Genomic_DNA"/>
</dbReference>
<proteinExistence type="predicted"/>
<gene>
    <name evidence="2" type="ORF">GCM10010430_76620</name>
</gene>
<keyword evidence="3" id="KW-1185">Reference proteome</keyword>
<accession>A0ABN3EZV5</accession>
<feature type="domain" description="Tn3 transposase DDE" evidence="1">
    <location>
        <begin position="2"/>
        <end position="96"/>
    </location>
</feature>
<name>A0ABN3EZV5_9ACTN</name>
<comment type="caution">
    <text evidence="2">The sequence shown here is derived from an EMBL/GenBank/DDBJ whole genome shotgun (WGS) entry which is preliminary data.</text>
</comment>
<protein>
    <recommendedName>
        <fullName evidence="1">Tn3 transposase DDE domain-containing protein</fullName>
    </recommendedName>
</protein>
<organism evidence="2 3">
    <name type="scientific">Kitasatospora cystarginea</name>
    <dbReference type="NCBI Taxonomy" id="58350"/>
    <lineage>
        <taxon>Bacteria</taxon>
        <taxon>Bacillati</taxon>
        <taxon>Actinomycetota</taxon>
        <taxon>Actinomycetes</taxon>
        <taxon>Kitasatosporales</taxon>
        <taxon>Streptomycetaceae</taxon>
        <taxon>Kitasatospora</taxon>
    </lineage>
</organism>
<reference evidence="2 3" key="1">
    <citation type="journal article" date="2019" name="Int. J. Syst. Evol. Microbiol.">
        <title>The Global Catalogue of Microorganisms (GCM) 10K type strain sequencing project: providing services to taxonomists for standard genome sequencing and annotation.</title>
        <authorList>
            <consortium name="The Broad Institute Genomics Platform"/>
            <consortium name="The Broad Institute Genome Sequencing Center for Infectious Disease"/>
            <person name="Wu L."/>
            <person name="Ma J."/>
        </authorList>
    </citation>
    <scope>NUCLEOTIDE SEQUENCE [LARGE SCALE GENOMIC DNA]</scope>
    <source>
        <strain evidence="2 3">JCM 7356</strain>
    </source>
</reference>